<evidence type="ECO:0000313" key="1">
    <source>
        <dbReference type="EMBL" id="KAF7284677.1"/>
    </source>
</evidence>
<keyword evidence="2" id="KW-1185">Reference proteome</keyword>
<sequence>MWWIMGERCRGPPVGGTLWAVASRDVGRPSPAHHGWLIECWRAAHQWPASVSSCCGFELDHPGSFSTSPWAAVLGHHAAAAASIMQTGEPHGYGAAHHPAAPMDLHMPQAFPYYRYRDDTLCWTDRKPTVDDVGNPSSVNAR</sequence>
<name>A0A834ITD3_RHYFE</name>
<accession>A0A834ITD3</accession>
<dbReference type="AlphaFoldDB" id="A0A834ITD3"/>
<dbReference type="OrthoDB" id="8194068at2759"/>
<organism evidence="1 2">
    <name type="scientific">Rhynchophorus ferrugineus</name>
    <name type="common">Red palm weevil</name>
    <name type="synonym">Curculio ferrugineus</name>
    <dbReference type="NCBI Taxonomy" id="354439"/>
    <lineage>
        <taxon>Eukaryota</taxon>
        <taxon>Metazoa</taxon>
        <taxon>Ecdysozoa</taxon>
        <taxon>Arthropoda</taxon>
        <taxon>Hexapoda</taxon>
        <taxon>Insecta</taxon>
        <taxon>Pterygota</taxon>
        <taxon>Neoptera</taxon>
        <taxon>Endopterygota</taxon>
        <taxon>Coleoptera</taxon>
        <taxon>Polyphaga</taxon>
        <taxon>Cucujiformia</taxon>
        <taxon>Curculionidae</taxon>
        <taxon>Dryophthorinae</taxon>
        <taxon>Rhynchophorus</taxon>
    </lineage>
</organism>
<protein>
    <submittedName>
        <fullName evidence="1">Uncharacterized protein</fullName>
    </submittedName>
</protein>
<gene>
    <name evidence="1" type="ORF">GWI33_021765</name>
</gene>
<comment type="caution">
    <text evidence="1">The sequence shown here is derived from an EMBL/GenBank/DDBJ whole genome shotgun (WGS) entry which is preliminary data.</text>
</comment>
<evidence type="ECO:0000313" key="2">
    <source>
        <dbReference type="Proteomes" id="UP000625711"/>
    </source>
</evidence>
<dbReference type="EMBL" id="JAACXV010000072">
    <property type="protein sequence ID" value="KAF7284677.1"/>
    <property type="molecule type" value="Genomic_DNA"/>
</dbReference>
<proteinExistence type="predicted"/>
<dbReference type="Proteomes" id="UP000625711">
    <property type="component" value="Unassembled WGS sequence"/>
</dbReference>
<reference evidence="1" key="1">
    <citation type="submission" date="2020-08" db="EMBL/GenBank/DDBJ databases">
        <title>Genome sequencing and assembly of the red palm weevil Rhynchophorus ferrugineus.</title>
        <authorList>
            <person name="Dias G.B."/>
            <person name="Bergman C.M."/>
            <person name="Manee M."/>
        </authorList>
    </citation>
    <scope>NUCLEOTIDE SEQUENCE</scope>
    <source>
        <strain evidence="1">AA-2017</strain>
        <tissue evidence="1">Whole larva</tissue>
    </source>
</reference>